<dbReference type="SUPFAM" id="SSF46689">
    <property type="entry name" value="Homeodomain-like"/>
    <property type="match status" value="1"/>
</dbReference>
<comment type="caution">
    <text evidence="6">The sequence shown here is derived from an EMBL/GenBank/DDBJ whole genome shotgun (WGS) entry which is preliminary data.</text>
</comment>
<sequence>MRYKEYNVNKVLEKCLRLFWEHGFRGCSVKDIVEATGVNRFSLYHEFQDKNGILYNTLKLYRERYVSDKFKILEEEGHPKEVLTKFYLSFLNEANLQHGCFFIHIGTELADTDENVNVLVKSYLGEIESLLQKLLGKYPTTKNQAKFCARHLVGLFCTTMSFCLIHSETERNNHISNGIEVILSKNKNYATST</sequence>
<dbReference type="GO" id="GO:0003677">
    <property type="term" value="F:DNA binding"/>
    <property type="evidence" value="ECO:0007669"/>
    <property type="project" value="UniProtKB-UniRule"/>
</dbReference>
<dbReference type="OrthoDB" id="9795242at2"/>
<dbReference type="RefSeq" id="WP_147765616.1">
    <property type="nucleotide sequence ID" value="NZ_VRKQ01000008.1"/>
</dbReference>
<keyword evidence="2 4" id="KW-0238">DNA-binding</keyword>
<dbReference type="InterPro" id="IPR001647">
    <property type="entry name" value="HTH_TetR"/>
</dbReference>
<dbReference type="PROSITE" id="PS50977">
    <property type="entry name" value="HTH_TETR_2"/>
    <property type="match status" value="1"/>
</dbReference>
<reference evidence="6 7" key="1">
    <citation type="submission" date="2019-08" db="EMBL/GenBank/DDBJ databases">
        <title>Seonamhaeicola sediminis sp. nov., isolated from marine sediment.</title>
        <authorList>
            <person name="Cao W.R."/>
        </authorList>
    </citation>
    <scope>NUCLEOTIDE SEQUENCE [LARGE SCALE GENOMIC DNA]</scope>
    <source>
        <strain evidence="6 7">1505</strain>
    </source>
</reference>
<keyword evidence="3" id="KW-0804">Transcription</keyword>
<accession>A0A5C7GJE5</accession>
<protein>
    <submittedName>
        <fullName evidence="6">TetR/AcrR family transcriptional regulator</fullName>
    </submittedName>
</protein>
<dbReference type="PANTHER" id="PTHR47506">
    <property type="entry name" value="TRANSCRIPTIONAL REGULATORY PROTEIN"/>
    <property type="match status" value="1"/>
</dbReference>
<evidence type="ECO:0000256" key="1">
    <source>
        <dbReference type="ARBA" id="ARBA00023015"/>
    </source>
</evidence>
<dbReference type="PANTHER" id="PTHR47506:SF1">
    <property type="entry name" value="HTH-TYPE TRANSCRIPTIONAL REGULATOR YJDC"/>
    <property type="match status" value="1"/>
</dbReference>
<proteinExistence type="predicted"/>
<gene>
    <name evidence="6" type="ORF">FUA22_00790</name>
</gene>
<evidence type="ECO:0000313" key="7">
    <source>
        <dbReference type="Proteomes" id="UP000321080"/>
    </source>
</evidence>
<evidence type="ECO:0000256" key="4">
    <source>
        <dbReference type="PROSITE-ProRule" id="PRU00335"/>
    </source>
</evidence>
<feature type="DNA-binding region" description="H-T-H motif" evidence="4">
    <location>
        <begin position="28"/>
        <end position="47"/>
    </location>
</feature>
<dbReference type="Proteomes" id="UP000321080">
    <property type="component" value="Unassembled WGS sequence"/>
</dbReference>
<dbReference type="Pfam" id="PF00440">
    <property type="entry name" value="TetR_N"/>
    <property type="match status" value="1"/>
</dbReference>
<dbReference type="Gene3D" id="1.10.357.10">
    <property type="entry name" value="Tetracycline Repressor, domain 2"/>
    <property type="match status" value="1"/>
</dbReference>
<name>A0A5C7GJE5_9FLAO</name>
<evidence type="ECO:0000256" key="3">
    <source>
        <dbReference type="ARBA" id="ARBA00023163"/>
    </source>
</evidence>
<evidence type="ECO:0000313" key="6">
    <source>
        <dbReference type="EMBL" id="TXG38452.1"/>
    </source>
</evidence>
<dbReference type="EMBL" id="VRKQ01000008">
    <property type="protein sequence ID" value="TXG38452.1"/>
    <property type="molecule type" value="Genomic_DNA"/>
</dbReference>
<dbReference type="PRINTS" id="PR00455">
    <property type="entry name" value="HTHTETR"/>
</dbReference>
<keyword evidence="7" id="KW-1185">Reference proteome</keyword>
<organism evidence="6 7">
    <name type="scientific">Seonamhaeicola maritimus</name>
    <dbReference type="NCBI Taxonomy" id="2591822"/>
    <lineage>
        <taxon>Bacteria</taxon>
        <taxon>Pseudomonadati</taxon>
        <taxon>Bacteroidota</taxon>
        <taxon>Flavobacteriia</taxon>
        <taxon>Flavobacteriales</taxon>
        <taxon>Flavobacteriaceae</taxon>
    </lineage>
</organism>
<dbReference type="InterPro" id="IPR009057">
    <property type="entry name" value="Homeodomain-like_sf"/>
</dbReference>
<feature type="domain" description="HTH tetR-type" evidence="5">
    <location>
        <begin position="5"/>
        <end position="65"/>
    </location>
</feature>
<evidence type="ECO:0000259" key="5">
    <source>
        <dbReference type="PROSITE" id="PS50977"/>
    </source>
</evidence>
<keyword evidence="1" id="KW-0805">Transcription regulation</keyword>
<evidence type="ECO:0000256" key="2">
    <source>
        <dbReference type="ARBA" id="ARBA00023125"/>
    </source>
</evidence>
<dbReference type="AlphaFoldDB" id="A0A5C7GJE5"/>